<evidence type="ECO:0000313" key="4">
    <source>
        <dbReference type="EMBL" id="AII05717.1"/>
    </source>
</evidence>
<dbReference type="SUPFAM" id="SSF48498">
    <property type="entry name" value="Tetracyclin repressor-like, C-terminal domain"/>
    <property type="match status" value="1"/>
</dbReference>
<reference evidence="4 5" key="1">
    <citation type="submission" date="2014-07" db="EMBL/GenBank/DDBJ databases">
        <title>Genome Sequence of Rhodococcus opacus Strain R7, a Biodegrader of Mono- and Polycyclic Aromatic Hydrocarbons.</title>
        <authorList>
            <person name="Di Gennaro P."/>
            <person name="Zampolli J."/>
            <person name="Presti I."/>
            <person name="Cappelletti M."/>
            <person name="D'Ursi P."/>
            <person name="Orro A."/>
            <person name="Mezzelani A."/>
            <person name="Milanesi L."/>
        </authorList>
    </citation>
    <scope>NUCLEOTIDE SEQUENCE [LARGE SCALE GENOMIC DNA]</scope>
    <source>
        <strain evidence="4 5">R7</strain>
    </source>
</reference>
<organism evidence="4 5">
    <name type="scientific">Rhodococcus opacus</name>
    <name type="common">Nocardia opaca</name>
    <dbReference type="NCBI Taxonomy" id="37919"/>
    <lineage>
        <taxon>Bacteria</taxon>
        <taxon>Bacillati</taxon>
        <taxon>Actinomycetota</taxon>
        <taxon>Actinomycetes</taxon>
        <taxon>Mycobacteriales</taxon>
        <taxon>Nocardiaceae</taxon>
        <taxon>Rhodococcus</taxon>
    </lineage>
</organism>
<gene>
    <name evidence="4" type="ORF">EP51_14310</name>
</gene>
<evidence type="ECO:0000313" key="5">
    <source>
        <dbReference type="Proteomes" id="UP000028488"/>
    </source>
</evidence>
<dbReference type="AlphaFoldDB" id="A0A076EKF9"/>
<sequence length="185" mass="20965">MSHGLLSYYFGGKRGLFAAAVRQAWEEMVAWEKPRPEETTPAERVHGYVRRHFEYVVRYPERFEALMRTGHADKEVNALAMAAREHALVEIKASLGCPEHPSPRLRAAIWGWVGYMDHLALDWLQNRDLDINYITDLCVQALVFSVREANDVRFDDSELERLNLVIGPASDVPSAGRPESTTLAG</sequence>
<name>A0A076EKF9_RHOOP</name>
<evidence type="ECO:0000259" key="3">
    <source>
        <dbReference type="Pfam" id="PF21943"/>
    </source>
</evidence>
<feature type="domain" description="DesT tetracyclin repressor-like C-terminal" evidence="3">
    <location>
        <begin position="41"/>
        <end position="141"/>
    </location>
</feature>
<dbReference type="InterPro" id="IPR054129">
    <property type="entry name" value="DesT_TetR_C"/>
</dbReference>
<dbReference type="InterPro" id="IPR009057">
    <property type="entry name" value="Homeodomain-like_sf"/>
</dbReference>
<dbReference type="InterPro" id="IPR036271">
    <property type="entry name" value="Tet_transcr_reg_TetR-rel_C_sf"/>
</dbReference>
<keyword evidence="1" id="KW-0805">Transcription regulation</keyword>
<dbReference type="EMBL" id="CP008947">
    <property type="protein sequence ID" value="AII05717.1"/>
    <property type="molecule type" value="Genomic_DNA"/>
</dbReference>
<dbReference type="Pfam" id="PF21943">
    <property type="entry name" value="TetR_C_46"/>
    <property type="match status" value="1"/>
</dbReference>
<dbReference type="eggNOG" id="COG1309">
    <property type="taxonomic scope" value="Bacteria"/>
</dbReference>
<proteinExistence type="predicted"/>
<dbReference type="Gene3D" id="1.10.357.10">
    <property type="entry name" value="Tetracycline Repressor, domain 2"/>
    <property type="match status" value="1"/>
</dbReference>
<evidence type="ECO:0000256" key="1">
    <source>
        <dbReference type="ARBA" id="ARBA00023015"/>
    </source>
</evidence>
<protein>
    <recommendedName>
        <fullName evidence="3">DesT tetracyclin repressor-like C-terminal domain-containing protein</fullName>
    </recommendedName>
</protein>
<dbReference type="SUPFAM" id="SSF46689">
    <property type="entry name" value="Homeodomain-like"/>
    <property type="match status" value="1"/>
</dbReference>
<accession>A0A076EKF9</accession>
<keyword evidence="2" id="KW-0804">Transcription</keyword>
<dbReference type="Proteomes" id="UP000028488">
    <property type="component" value="Chromosome"/>
</dbReference>
<evidence type="ECO:0000256" key="2">
    <source>
        <dbReference type="ARBA" id="ARBA00023163"/>
    </source>
</evidence>